<evidence type="ECO:0000256" key="3">
    <source>
        <dbReference type="ARBA" id="ARBA00022597"/>
    </source>
</evidence>
<evidence type="ECO:0000256" key="6">
    <source>
        <dbReference type="ARBA" id="ARBA00022989"/>
    </source>
</evidence>
<evidence type="ECO:0000256" key="1">
    <source>
        <dbReference type="ARBA" id="ARBA00004141"/>
    </source>
</evidence>
<comment type="subcellular location">
    <subcellularLocation>
        <location evidence="1">Membrane</location>
        <topology evidence="1">Multi-pass membrane protein</topology>
    </subcellularLocation>
</comment>
<dbReference type="GO" id="GO:0008506">
    <property type="term" value="F:sucrose:proton symporter activity"/>
    <property type="evidence" value="ECO:0007669"/>
    <property type="project" value="TreeGrafter"/>
</dbReference>
<proteinExistence type="predicted"/>
<dbReference type="GO" id="GO:0005886">
    <property type="term" value="C:plasma membrane"/>
    <property type="evidence" value="ECO:0007669"/>
    <property type="project" value="TreeGrafter"/>
</dbReference>
<accession>S8CXZ5</accession>
<feature type="transmembrane region" description="Helical" evidence="8">
    <location>
        <begin position="6"/>
        <end position="26"/>
    </location>
</feature>
<keyword evidence="4 8" id="KW-0812">Transmembrane</keyword>
<reference evidence="9 10" key="1">
    <citation type="journal article" date="2013" name="BMC Genomics">
        <title>The miniature genome of a carnivorous plant Genlisea aurea contains a low number of genes and short non-coding sequences.</title>
        <authorList>
            <person name="Leushkin E.V."/>
            <person name="Sutormin R.A."/>
            <person name="Nabieva E.R."/>
            <person name="Penin A.A."/>
            <person name="Kondrashov A.S."/>
            <person name="Logacheva M.D."/>
        </authorList>
    </citation>
    <scope>NUCLEOTIDE SEQUENCE [LARGE SCALE GENOMIC DNA]</scope>
</reference>
<evidence type="ECO:0000256" key="4">
    <source>
        <dbReference type="ARBA" id="ARBA00022692"/>
    </source>
</evidence>
<dbReference type="Proteomes" id="UP000015453">
    <property type="component" value="Unassembled WGS sequence"/>
</dbReference>
<organism evidence="9 10">
    <name type="scientific">Genlisea aurea</name>
    <dbReference type="NCBI Taxonomy" id="192259"/>
    <lineage>
        <taxon>Eukaryota</taxon>
        <taxon>Viridiplantae</taxon>
        <taxon>Streptophyta</taxon>
        <taxon>Embryophyta</taxon>
        <taxon>Tracheophyta</taxon>
        <taxon>Spermatophyta</taxon>
        <taxon>Magnoliopsida</taxon>
        <taxon>eudicotyledons</taxon>
        <taxon>Gunneridae</taxon>
        <taxon>Pentapetalae</taxon>
        <taxon>asterids</taxon>
        <taxon>lamiids</taxon>
        <taxon>Lamiales</taxon>
        <taxon>Lentibulariaceae</taxon>
        <taxon>Genlisea</taxon>
    </lineage>
</organism>
<comment type="caution">
    <text evidence="9">The sequence shown here is derived from an EMBL/GenBank/DDBJ whole genome shotgun (WGS) entry which is preliminary data.</text>
</comment>
<evidence type="ECO:0000256" key="2">
    <source>
        <dbReference type="ARBA" id="ARBA00022448"/>
    </source>
</evidence>
<keyword evidence="7 8" id="KW-0472">Membrane</keyword>
<gene>
    <name evidence="9" type="ORF">M569_04904</name>
</gene>
<feature type="transmembrane region" description="Helical" evidence="8">
    <location>
        <begin position="72"/>
        <end position="93"/>
    </location>
</feature>
<evidence type="ECO:0000313" key="9">
    <source>
        <dbReference type="EMBL" id="EPS69861.1"/>
    </source>
</evidence>
<keyword evidence="10" id="KW-1185">Reference proteome</keyword>
<evidence type="ECO:0000256" key="7">
    <source>
        <dbReference type="ARBA" id="ARBA00023136"/>
    </source>
</evidence>
<feature type="transmembrane region" description="Helical" evidence="8">
    <location>
        <begin position="38"/>
        <end position="60"/>
    </location>
</feature>
<keyword evidence="5" id="KW-0769">Symport</keyword>
<dbReference type="GO" id="GO:0005773">
    <property type="term" value="C:vacuole"/>
    <property type="evidence" value="ECO:0007669"/>
    <property type="project" value="TreeGrafter"/>
</dbReference>
<dbReference type="OrthoDB" id="1735933at2759"/>
<evidence type="ECO:0000313" key="10">
    <source>
        <dbReference type="Proteomes" id="UP000015453"/>
    </source>
</evidence>
<dbReference type="PANTHER" id="PTHR19432:SF70">
    <property type="entry name" value="SUCROSE TRANSPORT PROTEIN SUC1-RELATED"/>
    <property type="match status" value="1"/>
</dbReference>
<sequence>GKYQLAAVLGIPLAVTFIPFALASIYSDKSGTGQGLSLGVLNLAIVIPTASVQIFVSLASGPWDNLFGGSNLPAFVVGAVAAAVSGVLAFVLLPSPATGVAFAAPAVGGLH</sequence>
<dbReference type="EMBL" id="AUSU01001929">
    <property type="protein sequence ID" value="EPS69861.1"/>
    <property type="molecule type" value="Genomic_DNA"/>
</dbReference>
<keyword evidence="3" id="KW-0762">Sugar transport</keyword>
<dbReference type="PANTHER" id="PTHR19432">
    <property type="entry name" value="SUGAR TRANSPORTER"/>
    <property type="match status" value="1"/>
</dbReference>
<keyword evidence="6 8" id="KW-1133">Transmembrane helix</keyword>
<protein>
    <submittedName>
        <fullName evidence="9">Sucrose transporter</fullName>
    </submittedName>
</protein>
<feature type="non-terminal residue" evidence="9">
    <location>
        <position position="1"/>
    </location>
</feature>
<keyword evidence="2" id="KW-0813">Transport</keyword>
<dbReference type="AlphaFoldDB" id="S8CXZ5"/>
<name>S8CXZ5_9LAMI</name>
<evidence type="ECO:0000256" key="8">
    <source>
        <dbReference type="SAM" id="Phobius"/>
    </source>
</evidence>
<evidence type="ECO:0000256" key="5">
    <source>
        <dbReference type="ARBA" id="ARBA00022847"/>
    </source>
</evidence>